<dbReference type="AlphaFoldDB" id="A0A9Q3YPX3"/>
<gene>
    <name evidence="4" type="ORF">LL252_17580</name>
</gene>
<name>A0A9Q3YPX3_9GAMM</name>
<keyword evidence="5" id="KW-1185">Reference proteome</keyword>
<protein>
    <submittedName>
        <fullName evidence="4">Phosphotransferase</fullName>
    </submittedName>
</protein>
<dbReference type="EMBL" id="JAJGNA010000036">
    <property type="protein sequence ID" value="MCC4310381.1"/>
    <property type="molecule type" value="Genomic_DNA"/>
</dbReference>
<dbReference type="PANTHER" id="PTHR10566:SF113">
    <property type="entry name" value="PROTEIN ACTIVITY OF BC1 COMPLEX KINASE 7, CHLOROPLASTIC"/>
    <property type="match status" value="1"/>
</dbReference>
<keyword evidence="2" id="KW-0812">Transmembrane</keyword>
<evidence type="ECO:0000313" key="4">
    <source>
        <dbReference type="EMBL" id="MCC4310381.1"/>
    </source>
</evidence>
<feature type="domain" description="ABC1 atypical kinase-like" evidence="3">
    <location>
        <begin position="97"/>
        <end position="341"/>
    </location>
</feature>
<evidence type="ECO:0000259" key="3">
    <source>
        <dbReference type="Pfam" id="PF03109"/>
    </source>
</evidence>
<proteinExistence type="inferred from homology"/>
<dbReference type="PANTHER" id="PTHR10566">
    <property type="entry name" value="CHAPERONE-ACTIVITY OF BC1 COMPLEX CABC1 -RELATED"/>
    <property type="match status" value="1"/>
</dbReference>
<evidence type="ECO:0000256" key="1">
    <source>
        <dbReference type="ARBA" id="ARBA00009670"/>
    </source>
</evidence>
<reference evidence="4" key="1">
    <citation type="submission" date="2021-10" db="EMBL/GenBank/DDBJ databases">
        <title>The diversity and Nitrogen Metabolism of Culturable Nitrate-Utilizing Bacteria Within the Oxygen Minimum Zone of the Changjiang (Yangtze River)Estuary.</title>
        <authorList>
            <person name="Zhang D."/>
            <person name="Zheng J."/>
            <person name="Liu S."/>
            <person name="He W."/>
        </authorList>
    </citation>
    <scope>NUCLEOTIDE SEQUENCE</scope>
    <source>
        <strain evidence="4">FXH-223</strain>
    </source>
</reference>
<comment type="similarity">
    <text evidence="1">Belongs to the protein kinase superfamily. ADCK protein kinase family.</text>
</comment>
<dbReference type="RefSeq" id="WP_228235024.1">
    <property type="nucleotide sequence ID" value="NZ_JAJGNA010000036.1"/>
</dbReference>
<dbReference type="InterPro" id="IPR050154">
    <property type="entry name" value="UbiB_kinase"/>
</dbReference>
<keyword evidence="2" id="KW-1133">Transmembrane helix</keyword>
<comment type="caution">
    <text evidence="4">The sequence shown here is derived from an EMBL/GenBank/DDBJ whole genome shotgun (WGS) entry which is preliminary data.</text>
</comment>
<dbReference type="Pfam" id="PF03109">
    <property type="entry name" value="ABC1"/>
    <property type="match status" value="1"/>
</dbReference>
<dbReference type="CDD" id="cd05121">
    <property type="entry name" value="ABC1_ADCK3-like"/>
    <property type="match status" value="1"/>
</dbReference>
<feature type="transmembrane region" description="Helical" evidence="2">
    <location>
        <begin position="526"/>
        <end position="546"/>
    </location>
</feature>
<keyword evidence="2" id="KW-0472">Membrane</keyword>
<sequence length="554" mass="61756">MNLLHTGRDLRRINQLAAILLKYGFSDMLRRLGLATPVEQAGRLVRAGGDHRLLRMGTAERLRHALEEMGPTYVKLGQVLATRVDLFPPDWIDQFERLQDRARPLPFEQLRPAVEAALGRPLDRVFAQVDEQPLGVASIAQVHGALTRAGERVVIKVRKPGIEATIRSDLRLLDQLAKLASDNSEELRRYRPVELVREFRRSLTRELDFTIEARNAERIRRNLRAFKWLTVPRVNLALSSASLQVQQRIEGIPARALDQLDAAGLDRPLIARRGALVAWKMALEDGFFHADPHPGNFLILPGNRIAMLDFGMVGKLSDGRRDQVVRLVRSILTRDSEHAAAVLAGWSDGQPVQFEMLVADVEDVVSLYYGMPLAQLDLGALLGDITALVRNHGLVLPTDIALLLKALLTLEGFGRLLNPDFDLIEEAQPLLQRLVRQRYAPRRLARSLGLRALELVDRAYAPPTAPGAPRPGQGGGLDPRHLESLVARLERGQYRQIQGLLTAAALISGGLMLAGRVPPAPWDLSLPGVLLLLAGGLWSTWLLWVARRHLREWK</sequence>
<dbReference type="InterPro" id="IPR011009">
    <property type="entry name" value="Kinase-like_dom_sf"/>
</dbReference>
<evidence type="ECO:0000256" key="2">
    <source>
        <dbReference type="SAM" id="Phobius"/>
    </source>
</evidence>
<accession>A0A9Q3YPX3</accession>
<dbReference type="Proteomes" id="UP001108027">
    <property type="component" value="Unassembled WGS sequence"/>
</dbReference>
<dbReference type="InterPro" id="IPR004147">
    <property type="entry name" value="ABC1_dom"/>
</dbReference>
<evidence type="ECO:0000313" key="5">
    <source>
        <dbReference type="Proteomes" id="UP001108027"/>
    </source>
</evidence>
<organism evidence="4 5">
    <name type="scientific">Alloalcanivorax marinus</name>
    <dbReference type="NCBI Taxonomy" id="1177169"/>
    <lineage>
        <taxon>Bacteria</taxon>
        <taxon>Pseudomonadati</taxon>
        <taxon>Pseudomonadota</taxon>
        <taxon>Gammaproteobacteria</taxon>
        <taxon>Oceanospirillales</taxon>
        <taxon>Alcanivoracaceae</taxon>
        <taxon>Alloalcanivorax</taxon>
    </lineage>
</organism>
<dbReference type="SUPFAM" id="SSF56112">
    <property type="entry name" value="Protein kinase-like (PK-like)"/>
    <property type="match status" value="1"/>
</dbReference>